<evidence type="ECO:0000313" key="3">
    <source>
        <dbReference type="Proteomes" id="UP001162162"/>
    </source>
</evidence>
<feature type="non-terminal residue" evidence="2">
    <location>
        <position position="1"/>
    </location>
</feature>
<evidence type="ECO:0008006" key="4">
    <source>
        <dbReference type="Google" id="ProtNLM"/>
    </source>
</evidence>
<feature type="region of interest" description="Disordered" evidence="1">
    <location>
        <begin position="1"/>
        <end position="22"/>
    </location>
</feature>
<dbReference type="EMBL" id="JAPWTK010000337">
    <property type="protein sequence ID" value="KAJ8942210.1"/>
    <property type="molecule type" value="Genomic_DNA"/>
</dbReference>
<gene>
    <name evidence="2" type="ORF">NQ318_021097</name>
</gene>
<accession>A0AAV8XV37</accession>
<feature type="compositionally biased region" description="Polar residues" evidence="1">
    <location>
        <begin position="1"/>
        <end position="10"/>
    </location>
</feature>
<keyword evidence="3" id="KW-1185">Reference proteome</keyword>
<sequence length="545" mass="62729">SSEVFRNTEPTNKHSEDELSSQSYEDIFSNNIGPKYHTSSNCRGCIASKSYTVDNPLKKTKKVRFNSKVSMRVEVEIENHEYLRKKHSTLIHKCVTRISETPKLEKVAYPKGEGKSPLEETQKSIDTLESQKNGLVIKSGNCSKAQESNKQQNLSGEYHNRYRYFIIDCDFSEDSEKKVKRTRSLTRKLLDDINLIRRLPDYGVSFEIPEERKNNQRSSRLFVLPEQRFFVNLFESRSSKTWQRKNIFEGDFERTTVKPEAVTQSAHLENHTTSCEEEDPEVARQKAEDDAMIWKLKKERDVECVKMNQASSVLSMIKNKPDKDWSEELLAERILLETDEKCKLIANEMHEISYSEARVMKSKQFAMVTLSNFRYPLKVPETTPNSYCEFFVLTLSHGTDFVMSRITRPTNNNLVFSESFTLRNVDANIGITVKVFSIKMKTKGKMRATFLRRKAQNLCPMSRIYYENVTTSELKESKLLRTSFVQCGALELTKDDIGISSAAIPTILIRSRLAGDVTFSFTLDKLTLLGNPKDKIGNNEKSGIY</sequence>
<comment type="caution">
    <text evidence="2">The sequence shown here is derived from an EMBL/GenBank/DDBJ whole genome shotgun (WGS) entry which is preliminary data.</text>
</comment>
<organism evidence="2 3">
    <name type="scientific">Aromia moschata</name>
    <dbReference type="NCBI Taxonomy" id="1265417"/>
    <lineage>
        <taxon>Eukaryota</taxon>
        <taxon>Metazoa</taxon>
        <taxon>Ecdysozoa</taxon>
        <taxon>Arthropoda</taxon>
        <taxon>Hexapoda</taxon>
        <taxon>Insecta</taxon>
        <taxon>Pterygota</taxon>
        <taxon>Neoptera</taxon>
        <taxon>Endopterygota</taxon>
        <taxon>Coleoptera</taxon>
        <taxon>Polyphaga</taxon>
        <taxon>Cucujiformia</taxon>
        <taxon>Chrysomeloidea</taxon>
        <taxon>Cerambycidae</taxon>
        <taxon>Cerambycinae</taxon>
        <taxon>Callichromatini</taxon>
        <taxon>Aromia</taxon>
    </lineage>
</organism>
<proteinExistence type="predicted"/>
<evidence type="ECO:0000313" key="2">
    <source>
        <dbReference type="EMBL" id="KAJ8942210.1"/>
    </source>
</evidence>
<name>A0AAV8XV37_9CUCU</name>
<evidence type="ECO:0000256" key="1">
    <source>
        <dbReference type="SAM" id="MobiDB-lite"/>
    </source>
</evidence>
<dbReference type="Proteomes" id="UP001162162">
    <property type="component" value="Unassembled WGS sequence"/>
</dbReference>
<dbReference type="AlphaFoldDB" id="A0AAV8XV37"/>
<protein>
    <recommendedName>
        <fullName evidence="4">C2 domain-containing protein</fullName>
    </recommendedName>
</protein>
<reference evidence="2" key="1">
    <citation type="journal article" date="2023" name="Insect Mol. Biol.">
        <title>Genome sequencing provides insights into the evolution of gene families encoding plant cell wall-degrading enzymes in longhorned beetles.</title>
        <authorList>
            <person name="Shin N.R."/>
            <person name="Okamura Y."/>
            <person name="Kirsch R."/>
            <person name="Pauchet Y."/>
        </authorList>
    </citation>
    <scope>NUCLEOTIDE SEQUENCE</scope>
    <source>
        <strain evidence="2">AMC_N1</strain>
    </source>
</reference>